<proteinExistence type="inferred from homology"/>
<sequence length="304" mass="33586">MHRLWRRTRALSLPSVQLVGSCPQFPHGSIDPIQEIAELGLKYRIPVHVDACLGGFLVAFMEEAGFSMPPFDFRLPGVTSISADTHKYGFTPKGSSVVLYQSRKYHHYQFSVSTDWPGGVYCTPTMSGSRSGAVVACTWASLLYYSRQGYVEATRKIITTTRYIEQELRKIPGVKLLGSPDVSVVAVGSDELDPFQLLEKLVERGWNLNPLQYPAGFHLCVTLLHVSENVADRFLKDMRQCTADILQAPRKPSSGQVKVWGPHGALAVSRQCLPYKGLPTSDRYRSRLIASALSIGSAKAGRAL</sequence>
<dbReference type="InterPro" id="IPR050477">
    <property type="entry name" value="GrpII_AminoAcid_Decarb"/>
</dbReference>
<keyword evidence="10" id="KW-1185">Reference proteome</keyword>
<dbReference type="EC" id="4.1.2.27" evidence="5"/>
<dbReference type="AlphaFoldDB" id="A0A9J6FCU0"/>
<comment type="similarity">
    <text evidence="4">Belongs to the group II decarboxylase family. Sphingosine-1-phosphate lyase subfamily.</text>
</comment>
<dbReference type="InterPro" id="IPR002129">
    <property type="entry name" value="PyrdxlP-dep_de-COase"/>
</dbReference>
<dbReference type="GO" id="GO:0030149">
    <property type="term" value="P:sphingolipid catabolic process"/>
    <property type="evidence" value="ECO:0007669"/>
    <property type="project" value="TreeGrafter"/>
</dbReference>
<dbReference type="InterPro" id="IPR015421">
    <property type="entry name" value="PyrdxlP-dep_Trfase_major"/>
</dbReference>
<evidence type="ECO:0000256" key="6">
    <source>
        <dbReference type="ARBA" id="ARBA00042568"/>
    </source>
</evidence>
<dbReference type="Gene3D" id="3.40.640.10">
    <property type="entry name" value="Type I PLP-dependent aspartate aminotransferase-like (Major domain)"/>
    <property type="match status" value="1"/>
</dbReference>
<evidence type="ECO:0000256" key="3">
    <source>
        <dbReference type="ARBA" id="ARBA00023239"/>
    </source>
</evidence>
<comment type="cofactor">
    <cofactor evidence="1 7 8">
        <name>pyridoxal 5'-phosphate</name>
        <dbReference type="ChEBI" id="CHEBI:597326"/>
    </cofactor>
</comment>
<dbReference type="Pfam" id="PF00282">
    <property type="entry name" value="Pyridoxal_deC"/>
    <property type="match status" value="1"/>
</dbReference>
<comment type="caution">
    <text evidence="9">The sequence shown here is derived from an EMBL/GenBank/DDBJ whole genome shotgun (WGS) entry which is preliminary data.</text>
</comment>
<dbReference type="GO" id="GO:0008117">
    <property type="term" value="F:sphinganine-1-phosphate aldolase activity"/>
    <property type="evidence" value="ECO:0007669"/>
    <property type="project" value="UniProtKB-EC"/>
</dbReference>
<dbReference type="InterPro" id="IPR015422">
    <property type="entry name" value="PyrdxlP-dep_Trfase_small"/>
</dbReference>
<keyword evidence="2 7" id="KW-0663">Pyridoxal phosphate</keyword>
<dbReference type="PANTHER" id="PTHR42735:SF6">
    <property type="entry name" value="SPHINGOSINE-1-PHOSPHATE LYASE 1"/>
    <property type="match status" value="1"/>
</dbReference>
<dbReference type="VEuPathDB" id="VectorBase:HLOH_040478"/>
<evidence type="ECO:0000313" key="10">
    <source>
        <dbReference type="Proteomes" id="UP000821853"/>
    </source>
</evidence>
<dbReference type="PANTHER" id="PTHR42735">
    <property type="match status" value="1"/>
</dbReference>
<dbReference type="Proteomes" id="UP000821853">
    <property type="component" value="Chromosome 1"/>
</dbReference>
<evidence type="ECO:0000256" key="7">
    <source>
        <dbReference type="PIRSR" id="PIRSR602129-50"/>
    </source>
</evidence>
<keyword evidence="3 8" id="KW-0456">Lyase</keyword>
<feature type="modified residue" description="N6-(pyridoxal phosphate)lysine" evidence="7">
    <location>
        <position position="87"/>
    </location>
</feature>
<protein>
    <recommendedName>
        <fullName evidence="5">sphinganine-1-phosphate aldolase</fullName>
        <ecNumber evidence="5">4.1.2.27</ecNumber>
    </recommendedName>
    <alternativeName>
        <fullName evidence="6">Sphingosine-1-phosphate aldolase</fullName>
    </alternativeName>
</protein>
<dbReference type="GO" id="GO:0019752">
    <property type="term" value="P:carboxylic acid metabolic process"/>
    <property type="evidence" value="ECO:0007669"/>
    <property type="project" value="InterPro"/>
</dbReference>
<evidence type="ECO:0000256" key="2">
    <source>
        <dbReference type="ARBA" id="ARBA00022898"/>
    </source>
</evidence>
<dbReference type="OMA" id="PAMHIAF"/>
<evidence type="ECO:0000313" key="9">
    <source>
        <dbReference type="EMBL" id="KAH9360129.1"/>
    </source>
</evidence>
<accession>A0A9J6FCU0</accession>
<dbReference type="OrthoDB" id="10254570at2759"/>
<dbReference type="Gene3D" id="3.90.1150.10">
    <property type="entry name" value="Aspartate Aminotransferase, domain 1"/>
    <property type="match status" value="1"/>
</dbReference>
<evidence type="ECO:0000256" key="8">
    <source>
        <dbReference type="RuleBase" id="RU000382"/>
    </source>
</evidence>
<dbReference type="InterPro" id="IPR015424">
    <property type="entry name" value="PyrdxlP-dep_Trfase"/>
</dbReference>
<dbReference type="GO" id="GO:0016020">
    <property type="term" value="C:membrane"/>
    <property type="evidence" value="ECO:0007669"/>
    <property type="project" value="GOC"/>
</dbReference>
<organism evidence="9 10">
    <name type="scientific">Haemaphysalis longicornis</name>
    <name type="common">Bush tick</name>
    <dbReference type="NCBI Taxonomy" id="44386"/>
    <lineage>
        <taxon>Eukaryota</taxon>
        <taxon>Metazoa</taxon>
        <taxon>Ecdysozoa</taxon>
        <taxon>Arthropoda</taxon>
        <taxon>Chelicerata</taxon>
        <taxon>Arachnida</taxon>
        <taxon>Acari</taxon>
        <taxon>Parasitiformes</taxon>
        <taxon>Ixodida</taxon>
        <taxon>Ixodoidea</taxon>
        <taxon>Ixodidae</taxon>
        <taxon>Haemaphysalinae</taxon>
        <taxon>Haemaphysalis</taxon>
    </lineage>
</organism>
<dbReference type="EMBL" id="JABSTR010000001">
    <property type="protein sequence ID" value="KAH9360129.1"/>
    <property type="molecule type" value="Genomic_DNA"/>
</dbReference>
<name>A0A9J6FCU0_HAELO</name>
<evidence type="ECO:0000256" key="4">
    <source>
        <dbReference type="ARBA" id="ARBA00038302"/>
    </source>
</evidence>
<evidence type="ECO:0000256" key="1">
    <source>
        <dbReference type="ARBA" id="ARBA00001933"/>
    </source>
</evidence>
<dbReference type="PROSITE" id="PS51257">
    <property type="entry name" value="PROKAR_LIPOPROTEIN"/>
    <property type="match status" value="1"/>
</dbReference>
<dbReference type="GO" id="GO:0030170">
    <property type="term" value="F:pyridoxal phosphate binding"/>
    <property type="evidence" value="ECO:0007669"/>
    <property type="project" value="InterPro"/>
</dbReference>
<dbReference type="GO" id="GO:0005783">
    <property type="term" value="C:endoplasmic reticulum"/>
    <property type="evidence" value="ECO:0007669"/>
    <property type="project" value="TreeGrafter"/>
</dbReference>
<evidence type="ECO:0000256" key="5">
    <source>
        <dbReference type="ARBA" id="ARBA00038965"/>
    </source>
</evidence>
<dbReference type="SUPFAM" id="SSF53383">
    <property type="entry name" value="PLP-dependent transferases"/>
    <property type="match status" value="1"/>
</dbReference>
<gene>
    <name evidence="9" type="ORF">HPB48_020344</name>
</gene>
<reference evidence="9 10" key="1">
    <citation type="journal article" date="2020" name="Cell">
        <title>Large-Scale Comparative Analyses of Tick Genomes Elucidate Their Genetic Diversity and Vector Capacities.</title>
        <authorList>
            <consortium name="Tick Genome and Microbiome Consortium (TIGMIC)"/>
            <person name="Jia N."/>
            <person name="Wang J."/>
            <person name="Shi W."/>
            <person name="Du L."/>
            <person name="Sun Y."/>
            <person name="Zhan W."/>
            <person name="Jiang J.F."/>
            <person name="Wang Q."/>
            <person name="Zhang B."/>
            <person name="Ji P."/>
            <person name="Bell-Sakyi L."/>
            <person name="Cui X.M."/>
            <person name="Yuan T.T."/>
            <person name="Jiang B.G."/>
            <person name="Yang W.F."/>
            <person name="Lam T.T."/>
            <person name="Chang Q.C."/>
            <person name="Ding S.J."/>
            <person name="Wang X.J."/>
            <person name="Zhu J.G."/>
            <person name="Ruan X.D."/>
            <person name="Zhao L."/>
            <person name="Wei J.T."/>
            <person name="Ye R.Z."/>
            <person name="Que T.C."/>
            <person name="Du C.H."/>
            <person name="Zhou Y.H."/>
            <person name="Cheng J.X."/>
            <person name="Dai P.F."/>
            <person name="Guo W.B."/>
            <person name="Han X.H."/>
            <person name="Huang E.J."/>
            <person name="Li L.F."/>
            <person name="Wei W."/>
            <person name="Gao Y.C."/>
            <person name="Liu J.Z."/>
            <person name="Shao H.Z."/>
            <person name="Wang X."/>
            <person name="Wang C.C."/>
            <person name="Yang T.C."/>
            <person name="Huo Q.B."/>
            <person name="Li W."/>
            <person name="Chen H.Y."/>
            <person name="Chen S.E."/>
            <person name="Zhou L.G."/>
            <person name="Ni X.B."/>
            <person name="Tian J.H."/>
            <person name="Sheng Y."/>
            <person name="Liu T."/>
            <person name="Pan Y.S."/>
            <person name="Xia L.Y."/>
            <person name="Li J."/>
            <person name="Zhao F."/>
            <person name="Cao W.C."/>
        </authorList>
    </citation>
    <scope>NUCLEOTIDE SEQUENCE [LARGE SCALE GENOMIC DNA]</scope>
    <source>
        <strain evidence="9">HaeL-2018</strain>
    </source>
</reference>